<comment type="caution">
    <text evidence="1">The sequence shown here is derived from an EMBL/GenBank/DDBJ whole genome shotgun (WGS) entry which is preliminary data.</text>
</comment>
<reference evidence="1" key="1">
    <citation type="submission" date="2022-11" db="EMBL/GenBank/DDBJ databases">
        <title>High-quality draft genome sequence of Galbibacter sp. strain CMA-7.</title>
        <authorList>
            <person name="Wei L."/>
            <person name="Dong C."/>
            <person name="Shao Z."/>
        </authorList>
    </citation>
    <scope>NUCLEOTIDE SEQUENCE</scope>
    <source>
        <strain evidence="1">CMA-7</strain>
    </source>
</reference>
<organism evidence="1 2">
    <name type="scientific">Galbibacter pacificus</name>
    <dbReference type="NCBI Taxonomy" id="2996052"/>
    <lineage>
        <taxon>Bacteria</taxon>
        <taxon>Pseudomonadati</taxon>
        <taxon>Bacteroidota</taxon>
        <taxon>Flavobacteriia</taxon>
        <taxon>Flavobacteriales</taxon>
        <taxon>Flavobacteriaceae</taxon>
        <taxon>Galbibacter</taxon>
    </lineage>
</organism>
<proteinExistence type="predicted"/>
<keyword evidence="2" id="KW-1185">Reference proteome</keyword>
<accession>A0ABT6FRM6</accession>
<sequence>MAKFIKLNEVDNRLNVKYDKRNEVMNWGADNAYPSLIKALINTSVTSTQCLSINAKYVYGKGFNLPNANRLIVNKQGQTINNVLRIASKDFEEINNLFLHVNWNANYEITSVKVIPSTWVRIGKKDSEDYNGKYVVYNNWDKSKSKLIQKKEFNVIDRFNPNKKIIEAQVNAVGGWTNYKGQLLHINKDFTDTYSISNLDSVILDADAEYQSSIFTNNGFKKGFFNNKILVVKPFADDNERYAFKSTIEAMQGGDNTSSILLLEAENPSEDLKEQFLMENIDNNVDDKIFEYSDKKIADNIRKAFGVPSILIDNSDNSIFGQSGELLKTAMHQHWMNKEEERNIIEETFQLIFSYWHEKINVNDLIIKEIITSNKIDNVGESIN</sequence>
<gene>
    <name evidence="1" type="ORF">OSR52_07730</name>
</gene>
<evidence type="ECO:0000313" key="2">
    <source>
        <dbReference type="Proteomes" id="UP001153642"/>
    </source>
</evidence>
<evidence type="ECO:0000313" key="1">
    <source>
        <dbReference type="EMBL" id="MDG3585756.1"/>
    </source>
</evidence>
<evidence type="ECO:0008006" key="3">
    <source>
        <dbReference type="Google" id="ProtNLM"/>
    </source>
</evidence>
<dbReference type="EMBL" id="JAPMUA010000002">
    <property type="protein sequence ID" value="MDG3585756.1"/>
    <property type="molecule type" value="Genomic_DNA"/>
</dbReference>
<name>A0ABT6FRM6_9FLAO</name>
<dbReference type="Proteomes" id="UP001153642">
    <property type="component" value="Unassembled WGS sequence"/>
</dbReference>
<protein>
    <recommendedName>
        <fullName evidence="3">Phage portal protein</fullName>
    </recommendedName>
</protein>
<dbReference type="RefSeq" id="WP_277898988.1">
    <property type="nucleotide sequence ID" value="NZ_JAPMUA010000002.1"/>
</dbReference>